<keyword evidence="5 9" id="KW-0805">Transcription regulation</keyword>
<dbReference type="InterPro" id="IPR001789">
    <property type="entry name" value="Sig_transdc_resp-reg_receiver"/>
</dbReference>
<keyword evidence="13" id="KW-1185">Reference proteome</keyword>
<feature type="domain" description="Response regulatory" evidence="11">
    <location>
        <begin position="7"/>
        <end position="123"/>
    </location>
</feature>
<evidence type="ECO:0000313" key="13">
    <source>
        <dbReference type="Proteomes" id="UP000186132"/>
    </source>
</evidence>
<dbReference type="SUPFAM" id="SSF46785">
    <property type="entry name" value="Winged helix' DNA-binding domain"/>
    <property type="match status" value="1"/>
</dbReference>
<dbReference type="STRING" id="1206085.SAMN05443575_0004"/>
<dbReference type="InterPro" id="IPR024187">
    <property type="entry name" value="Sig_transdc_resp-reg_cit/mal"/>
</dbReference>
<dbReference type="GO" id="GO:0005737">
    <property type="term" value="C:cytoplasm"/>
    <property type="evidence" value="ECO:0007669"/>
    <property type="project" value="UniProtKB-SubCell"/>
</dbReference>
<dbReference type="Pfam" id="PF04703">
    <property type="entry name" value="FaeA"/>
    <property type="match status" value="1"/>
</dbReference>
<keyword evidence="8 9" id="KW-0804">Transcription</keyword>
<protein>
    <recommendedName>
        <fullName evidence="9">Transcriptional regulatory protein</fullName>
    </recommendedName>
</protein>
<keyword evidence="3 10" id="KW-0597">Phosphoprotein</keyword>
<organism evidence="12 13">
    <name type="scientific">Jatrophihabitans endophyticus</name>
    <dbReference type="NCBI Taxonomy" id="1206085"/>
    <lineage>
        <taxon>Bacteria</taxon>
        <taxon>Bacillati</taxon>
        <taxon>Actinomycetota</taxon>
        <taxon>Actinomycetes</taxon>
        <taxon>Jatrophihabitantales</taxon>
        <taxon>Jatrophihabitantaceae</taxon>
        <taxon>Jatrophihabitans</taxon>
    </lineage>
</organism>
<keyword evidence="6 9" id="KW-0238">DNA-binding</keyword>
<name>A0A1M5BUZ9_9ACTN</name>
<evidence type="ECO:0000313" key="12">
    <source>
        <dbReference type="EMBL" id="SHF46328.1"/>
    </source>
</evidence>
<dbReference type="Gene3D" id="3.40.50.2300">
    <property type="match status" value="1"/>
</dbReference>
<evidence type="ECO:0000256" key="7">
    <source>
        <dbReference type="ARBA" id="ARBA00023159"/>
    </source>
</evidence>
<gene>
    <name evidence="12" type="ORF">SAMN05443575_0004</name>
</gene>
<evidence type="ECO:0000256" key="3">
    <source>
        <dbReference type="ARBA" id="ARBA00022553"/>
    </source>
</evidence>
<evidence type="ECO:0000256" key="8">
    <source>
        <dbReference type="ARBA" id="ARBA00023163"/>
    </source>
</evidence>
<dbReference type="OrthoDB" id="7187989at2"/>
<evidence type="ECO:0000256" key="2">
    <source>
        <dbReference type="ARBA" id="ARBA00022490"/>
    </source>
</evidence>
<dbReference type="Pfam" id="PF00072">
    <property type="entry name" value="Response_reg"/>
    <property type="match status" value="1"/>
</dbReference>
<dbReference type="SMART" id="SM00448">
    <property type="entry name" value="REC"/>
    <property type="match status" value="1"/>
</dbReference>
<evidence type="ECO:0000256" key="10">
    <source>
        <dbReference type="PROSITE-ProRule" id="PRU00169"/>
    </source>
</evidence>
<dbReference type="GO" id="GO:0003677">
    <property type="term" value="F:DNA binding"/>
    <property type="evidence" value="ECO:0007669"/>
    <property type="project" value="UniProtKB-KW"/>
</dbReference>
<dbReference type="SUPFAM" id="SSF52172">
    <property type="entry name" value="CheY-like"/>
    <property type="match status" value="1"/>
</dbReference>
<accession>A0A1M5BUZ9</accession>
<dbReference type="Proteomes" id="UP000186132">
    <property type="component" value="Unassembled WGS sequence"/>
</dbReference>
<dbReference type="AlphaFoldDB" id="A0A1M5BUZ9"/>
<keyword evidence="7 9" id="KW-0010">Activator</keyword>
<dbReference type="InterPro" id="IPR036388">
    <property type="entry name" value="WH-like_DNA-bd_sf"/>
</dbReference>
<dbReference type="InterPro" id="IPR051271">
    <property type="entry name" value="2C-system_Tx_regulators"/>
</dbReference>
<dbReference type="PIRSF" id="PIRSF006171">
    <property type="entry name" value="RR_citrat_malat"/>
    <property type="match status" value="1"/>
</dbReference>
<dbReference type="InterPro" id="IPR036390">
    <property type="entry name" value="WH_DNA-bd_sf"/>
</dbReference>
<feature type="modified residue" description="4-aspartylphosphate" evidence="10">
    <location>
        <position position="58"/>
    </location>
</feature>
<evidence type="ECO:0000256" key="1">
    <source>
        <dbReference type="ARBA" id="ARBA00004496"/>
    </source>
</evidence>
<evidence type="ECO:0000256" key="9">
    <source>
        <dbReference type="PIRNR" id="PIRNR006171"/>
    </source>
</evidence>
<reference evidence="12 13" key="1">
    <citation type="submission" date="2016-11" db="EMBL/GenBank/DDBJ databases">
        <authorList>
            <person name="Jaros S."/>
            <person name="Januszkiewicz K."/>
            <person name="Wedrychowicz H."/>
        </authorList>
    </citation>
    <scope>NUCLEOTIDE SEQUENCE [LARGE SCALE GENOMIC DNA]</scope>
    <source>
        <strain evidence="12 13">DSM 45627</strain>
    </source>
</reference>
<dbReference type="InterPro" id="IPR006793">
    <property type="entry name" value="FaeA"/>
</dbReference>
<keyword evidence="2 9" id="KW-0963">Cytoplasm</keyword>
<proteinExistence type="predicted"/>
<keyword evidence="4 9" id="KW-0902">Two-component regulatory system</keyword>
<evidence type="ECO:0000256" key="6">
    <source>
        <dbReference type="ARBA" id="ARBA00023125"/>
    </source>
</evidence>
<evidence type="ECO:0000256" key="5">
    <source>
        <dbReference type="ARBA" id="ARBA00023015"/>
    </source>
</evidence>
<evidence type="ECO:0000256" key="4">
    <source>
        <dbReference type="ARBA" id="ARBA00023012"/>
    </source>
</evidence>
<dbReference type="RefSeq" id="WP_073384486.1">
    <property type="nucleotide sequence ID" value="NZ_FQVU01000001.1"/>
</dbReference>
<dbReference type="PANTHER" id="PTHR45526">
    <property type="entry name" value="TRANSCRIPTIONAL REGULATORY PROTEIN DPIA"/>
    <property type="match status" value="1"/>
</dbReference>
<dbReference type="PROSITE" id="PS50110">
    <property type="entry name" value="RESPONSE_REGULATORY"/>
    <property type="match status" value="1"/>
</dbReference>
<dbReference type="PANTHER" id="PTHR45526:SF1">
    <property type="entry name" value="TRANSCRIPTIONAL REGULATORY PROTEIN DCUR-RELATED"/>
    <property type="match status" value="1"/>
</dbReference>
<comment type="subcellular location">
    <subcellularLocation>
        <location evidence="1 9">Cytoplasm</location>
    </subcellularLocation>
</comment>
<dbReference type="InterPro" id="IPR011006">
    <property type="entry name" value="CheY-like_superfamily"/>
</dbReference>
<sequence length="229" mass="24806">MSGRELQVLVVDDEALTADAHAELVRRVPGFAVAGVVYGGADALRHVRDRAPDLVLLDFNLPDLHGLDVCRALRGAGTRVDVIAVTSTRDLAAVRSAVSLGVVSYLLKPFAFASLRDKLERYADYRQRLHEDLAAGAQTEIDRAFAALRGFDPANLPGGLAAETLDRVAAAVRAAPQCSATEIAATCGVSRVTARRYLEHLADTNVVTRTPRHRGAGRPEIEYRWRDGR</sequence>
<dbReference type="EMBL" id="FQVU01000001">
    <property type="protein sequence ID" value="SHF46328.1"/>
    <property type="molecule type" value="Genomic_DNA"/>
</dbReference>
<dbReference type="Gene3D" id="1.10.10.10">
    <property type="entry name" value="Winged helix-like DNA-binding domain superfamily/Winged helix DNA-binding domain"/>
    <property type="match status" value="1"/>
</dbReference>
<dbReference type="GO" id="GO:0003700">
    <property type="term" value="F:DNA-binding transcription factor activity"/>
    <property type="evidence" value="ECO:0007669"/>
    <property type="project" value="InterPro"/>
</dbReference>
<dbReference type="GO" id="GO:0000156">
    <property type="term" value="F:phosphorelay response regulator activity"/>
    <property type="evidence" value="ECO:0007669"/>
    <property type="project" value="TreeGrafter"/>
</dbReference>
<evidence type="ECO:0000259" key="11">
    <source>
        <dbReference type="PROSITE" id="PS50110"/>
    </source>
</evidence>